<keyword evidence="6" id="KW-0239">DNA-directed DNA polymerase</keyword>
<dbReference type="OrthoDB" id="1172326at2"/>
<dbReference type="Pfam" id="PF06144">
    <property type="entry name" value="DNA_pol3_delta"/>
    <property type="match status" value="1"/>
</dbReference>
<dbReference type="RefSeq" id="WP_048498201.1">
    <property type="nucleotide sequence ID" value="NZ_LFNG01000001.1"/>
</dbReference>
<proteinExistence type="inferred from homology"/>
<keyword evidence="12" id="KW-1185">Reference proteome</keyword>
<dbReference type="GO" id="GO:0009360">
    <property type="term" value="C:DNA polymerase III complex"/>
    <property type="evidence" value="ECO:0007669"/>
    <property type="project" value="InterPro"/>
</dbReference>
<comment type="catalytic activity">
    <reaction evidence="8">
        <text>DNA(n) + a 2'-deoxyribonucleoside 5'-triphosphate = DNA(n+1) + diphosphate</text>
        <dbReference type="Rhea" id="RHEA:22508"/>
        <dbReference type="Rhea" id="RHEA-COMP:17339"/>
        <dbReference type="Rhea" id="RHEA-COMP:17340"/>
        <dbReference type="ChEBI" id="CHEBI:33019"/>
        <dbReference type="ChEBI" id="CHEBI:61560"/>
        <dbReference type="ChEBI" id="CHEBI:173112"/>
        <dbReference type="EC" id="2.7.7.7"/>
    </reaction>
</comment>
<sequence length="345" mass="39548">MKELDLILKNIKNKEFLPIYFFHGEEPFFMDVAVKSFENDVLTEDEKAFNQTVVYGKDTTYFEVLSLARQFPMMGDKQVIILKEAQEIKMTDKEAEALKIYAENPVESTILVIAHKYKKADSRKAFAKILSKGKMLFLSDKMRDYEVPKWIDGEIKNLGLKSKPNIPTLLSEYLGTDLSRISNELNKLKMILKDSEILDEKVIEANIGISKDFNVFELIKALGKKDEAAAFRIAYYIGKTPKQNPFVMMIGNLYNFFSNLVIFHTMVGQNPQVVASTLGINPYFIKDYTEAARNFNLKHATRIISILREIDLKNKGLGAINMDEGELLKELTYKILNVDKIKVKL</sequence>
<gene>
    <name evidence="11" type="ORF">ACM44_00865</name>
</gene>
<dbReference type="SUPFAM" id="SSF48019">
    <property type="entry name" value="post-AAA+ oligomerization domain-like"/>
    <property type="match status" value="1"/>
</dbReference>
<protein>
    <recommendedName>
        <fullName evidence="2">DNA polymerase III subunit delta</fullName>
        <ecNumber evidence="1">2.7.7.7</ecNumber>
    </recommendedName>
</protein>
<dbReference type="Proteomes" id="UP000035900">
    <property type="component" value="Unassembled WGS sequence"/>
</dbReference>
<evidence type="ECO:0000256" key="4">
    <source>
        <dbReference type="ARBA" id="ARBA00022695"/>
    </source>
</evidence>
<dbReference type="GO" id="GO:0006261">
    <property type="term" value="P:DNA-templated DNA replication"/>
    <property type="evidence" value="ECO:0007669"/>
    <property type="project" value="TreeGrafter"/>
</dbReference>
<evidence type="ECO:0000256" key="5">
    <source>
        <dbReference type="ARBA" id="ARBA00022705"/>
    </source>
</evidence>
<dbReference type="STRING" id="1304281.ACM44_00865"/>
<dbReference type="Gene3D" id="1.20.272.10">
    <property type="match status" value="1"/>
</dbReference>
<evidence type="ECO:0000259" key="9">
    <source>
        <dbReference type="Pfam" id="PF06144"/>
    </source>
</evidence>
<dbReference type="AlphaFoldDB" id="A0A0J7LUU3"/>
<dbReference type="SUPFAM" id="SSF52540">
    <property type="entry name" value="P-loop containing nucleoside triphosphate hydrolases"/>
    <property type="match status" value="1"/>
</dbReference>
<keyword evidence="3" id="KW-0808">Transferase</keyword>
<dbReference type="PATRIC" id="fig|1304281.5.peg.182"/>
<reference evidence="11 12" key="1">
    <citation type="journal article" date="2004" name="Int. J. Syst. Evol. Microbiol.">
        <title>Kaistella koreensis gen. nov., sp. nov., a novel member of the Chryseobacterium-Bergeyella-Riemerella branch.</title>
        <authorList>
            <person name="Kim M.K."/>
            <person name="Im W.T."/>
            <person name="Shin Y.K."/>
            <person name="Lim J.H."/>
            <person name="Kim S.H."/>
            <person name="Lee B.C."/>
            <person name="Park M.Y."/>
            <person name="Lee K.Y."/>
            <person name="Lee S.T."/>
        </authorList>
    </citation>
    <scope>NUCLEOTIDE SEQUENCE [LARGE SCALE GENOMIC DNA]</scope>
    <source>
        <strain evidence="11 12">CCUG 49689</strain>
    </source>
</reference>
<dbReference type="Gene3D" id="1.10.8.60">
    <property type="match status" value="1"/>
</dbReference>
<evidence type="ECO:0000256" key="6">
    <source>
        <dbReference type="ARBA" id="ARBA00022932"/>
    </source>
</evidence>
<keyword evidence="4" id="KW-0548">Nucleotidyltransferase</keyword>
<feature type="domain" description="DNA polymerase III delta N-terminal" evidence="9">
    <location>
        <begin position="20"/>
        <end position="132"/>
    </location>
</feature>
<dbReference type="InterPro" id="IPR048466">
    <property type="entry name" value="DNA_pol3_delta-like_C"/>
</dbReference>
<evidence type="ECO:0000259" key="10">
    <source>
        <dbReference type="Pfam" id="PF21694"/>
    </source>
</evidence>
<dbReference type="Pfam" id="PF21694">
    <property type="entry name" value="DNA_pol3_delta_C"/>
    <property type="match status" value="1"/>
</dbReference>
<dbReference type="Gene3D" id="3.40.50.300">
    <property type="entry name" value="P-loop containing nucleotide triphosphate hydrolases"/>
    <property type="match status" value="1"/>
</dbReference>
<dbReference type="PANTHER" id="PTHR34388:SF1">
    <property type="entry name" value="DNA POLYMERASE III SUBUNIT DELTA"/>
    <property type="match status" value="1"/>
</dbReference>
<dbReference type="GO" id="GO:0003887">
    <property type="term" value="F:DNA-directed DNA polymerase activity"/>
    <property type="evidence" value="ECO:0007669"/>
    <property type="project" value="UniProtKB-KW"/>
</dbReference>
<feature type="domain" description="DNA polymerase III delta subunit-like C-terminal" evidence="10">
    <location>
        <begin position="214"/>
        <end position="315"/>
    </location>
</feature>
<dbReference type="NCBIfam" id="TIGR01128">
    <property type="entry name" value="holA"/>
    <property type="match status" value="1"/>
</dbReference>
<dbReference type="InterPro" id="IPR005790">
    <property type="entry name" value="DNA_polIII_delta"/>
</dbReference>
<dbReference type="EMBL" id="LFNG01000001">
    <property type="protein sequence ID" value="KMQ72675.1"/>
    <property type="molecule type" value="Genomic_DNA"/>
</dbReference>
<dbReference type="EC" id="2.7.7.7" evidence="1"/>
<dbReference type="GO" id="GO:0003677">
    <property type="term" value="F:DNA binding"/>
    <property type="evidence" value="ECO:0007669"/>
    <property type="project" value="InterPro"/>
</dbReference>
<evidence type="ECO:0000313" key="12">
    <source>
        <dbReference type="Proteomes" id="UP000035900"/>
    </source>
</evidence>
<dbReference type="InterPro" id="IPR027417">
    <property type="entry name" value="P-loop_NTPase"/>
</dbReference>
<dbReference type="InterPro" id="IPR008921">
    <property type="entry name" value="DNA_pol3_clamp-load_cplx_C"/>
</dbReference>
<evidence type="ECO:0000256" key="8">
    <source>
        <dbReference type="ARBA" id="ARBA00049244"/>
    </source>
</evidence>
<name>A0A0J7LUU3_9FLAO</name>
<evidence type="ECO:0000256" key="7">
    <source>
        <dbReference type="ARBA" id="ARBA00034754"/>
    </source>
</evidence>
<evidence type="ECO:0000256" key="2">
    <source>
        <dbReference type="ARBA" id="ARBA00017703"/>
    </source>
</evidence>
<comment type="caution">
    <text evidence="11">The sequence shown here is derived from an EMBL/GenBank/DDBJ whole genome shotgun (WGS) entry which is preliminary data.</text>
</comment>
<evidence type="ECO:0000256" key="3">
    <source>
        <dbReference type="ARBA" id="ARBA00022679"/>
    </source>
</evidence>
<keyword evidence="5" id="KW-0235">DNA replication</keyword>
<dbReference type="PANTHER" id="PTHR34388">
    <property type="entry name" value="DNA POLYMERASE III SUBUNIT DELTA"/>
    <property type="match status" value="1"/>
</dbReference>
<organism evidence="11 12">
    <name type="scientific">Chryseobacterium koreense CCUG 49689</name>
    <dbReference type="NCBI Taxonomy" id="1304281"/>
    <lineage>
        <taxon>Bacteria</taxon>
        <taxon>Pseudomonadati</taxon>
        <taxon>Bacteroidota</taxon>
        <taxon>Flavobacteriia</taxon>
        <taxon>Flavobacteriales</taxon>
        <taxon>Weeksellaceae</taxon>
        <taxon>Chryseobacterium group</taxon>
        <taxon>Chryseobacterium</taxon>
    </lineage>
</organism>
<comment type="similarity">
    <text evidence="7">Belongs to the DNA polymerase HolA subunit family.</text>
</comment>
<dbReference type="InterPro" id="IPR010372">
    <property type="entry name" value="DNA_pol3_delta_N"/>
</dbReference>
<evidence type="ECO:0000313" key="11">
    <source>
        <dbReference type="EMBL" id="KMQ72675.1"/>
    </source>
</evidence>
<accession>A0A0J7LUU3</accession>
<evidence type="ECO:0000256" key="1">
    <source>
        <dbReference type="ARBA" id="ARBA00012417"/>
    </source>
</evidence>